<dbReference type="CDD" id="cd05658">
    <property type="entry name" value="M18_DAP"/>
    <property type="match status" value="1"/>
</dbReference>
<keyword evidence="3" id="KW-0031">Aminopeptidase</keyword>
<dbReference type="SUPFAM" id="SSF101821">
    <property type="entry name" value="Aminopeptidase/glucanase lid domain"/>
    <property type="match status" value="1"/>
</dbReference>
<keyword evidence="4" id="KW-0645">Protease</keyword>
<evidence type="ECO:0000313" key="11">
    <source>
        <dbReference type="Proteomes" id="UP000799537"/>
    </source>
</evidence>
<comment type="similarity">
    <text evidence="2">Belongs to the peptidase M18 family.</text>
</comment>
<keyword evidence="11" id="KW-1185">Reference proteome</keyword>
<dbReference type="GeneID" id="54557890"/>
<proteinExistence type="inferred from homology"/>
<dbReference type="Pfam" id="PF02127">
    <property type="entry name" value="Peptidase_M18"/>
    <property type="match status" value="1"/>
</dbReference>
<evidence type="ECO:0000256" key="1">
    <source>
        <dbReference type="ARBA" id="ARBA00001947"/>
    </source>
</evidence>
<dbReference type="PRINTS" id="PR00932">
    <property type="entry name" value="AMINO1PTASE"/>
</dbReference>
<dbReference type="AlphaFoldDB" id="A0A6A6CX28"/>
<name>A0A6A6CX28_ZASCE</name>
<dbReference type="InterPro" id="IPR023358">
    <property type="entry name" value="Peptidase_M18_dom2"/>
</dbReference>
<dbReference type="Gene3D" id="2.30.250.10">
    <property type="entry name" value="Aminopeptidase i, Domain 2"/>
    <property type="match status" value="1"/>
</dbReference>
<sequence length="741" mass="81017">MVRNTASMQSLRDSLADVSIAPPASPAEQQQPPLTPYQVQQRLVQPQTMQLCGNDDYTKALMTKVATGQATDAELAAFNKHVNEARSLPSIQNLLQRSPESSSPPATTHQPTSDPISSGPTYCSTKLGKNHALMDYEAQLRLLELQNAKRHQMAREEMESDERTDSRERRRQVLIEKEMEQFNHGTPWSTWKRDHTRLLHVEPSTCSRHEKDEFELLWQKNLAEQRASRRKSKGGLAATLAANEAKQDEALRFKQATRENAAKYTKPFCDFLTENPTVFHCVAAMKKDLKDSGWTELSERESWDLKPWGHYFVSRNDSSLIAFVVGANYEPGNGAAILAGHVDALTAKLKPVSQVPNKAGYLQLGVAPYAGGLNNTWFDRDLGIGGRVHVKQGDKIVTKLVKLDWPIAKIPTLAPHFGAAAQGPFNLETNMVPIIGLEGTESATTRSYELADPFSQPPLLGGANGPVGSFVQTQPPALVKAITEALDIRSSQDGTIVNWELELFDVQPATVGGLSKEFIYAGRIDDKLCSWAALQALIESQVYDTRHSSLIKVVGLFDDEEIGSLLRQGARGNFLPATLERAVGSLAGHHPSSDLMGRTYANSFLVSSDVTHAVNPNFLSAYLENHAPHLNVGVAVAADSNGHMTTDSVSTTILKRCADKVGANLQVFQIRNDSRSGGTVGPMLSSALGIRAIDAGLPQLSMHSIRATTGALDPGFGVLLFTGFLNGFEGVDREFQDESRY</sequence>
<evidence type="ECO:0000256" key="5">
    <source>
        <dbReference type="ARBA" id="ARBA00022723"/>
    </source>
</evidence>
<comment type="cofactor">
    <cofactor evidence="1">
        <name>Zn(2+)</name>
        <dbReference type="ChEBI" id="CHEBI:29105"/>
    </cofactor>
</comment>
<dbReference type="Gene3D" id="3.40.630.10">
    <property type="entry name" value="Zn peptidases"/>
    <property type="match status" value="1"/>
</dbReference>
<dbReference type="EMBL" id="ML993584">
    <property type="protein sequence ID" value="KAF2170750.1"/>
    <property type="molecule type" value="Genomic_DNA"/>
</dbReference>
<dbReference type="OrthoDB" id="9880441at2759"/>
<keyword evidence="8" id="KW-0482">Metalloprotease</keyword>
<dbReference type="Proteomes" id="UP000799537">
    <property type="component" value="Unassembled WGS sequence"/>
</dbReference>
<evidence type="ECO:0000256" key="3">
    <source>
        <dbReference type="ARBA" id="ARBA00022438"/>
    </source>
</evidence>
<accession>A0A6A6CX28</accession>
<keyword evidence="6" id="KW-0378">Hydrolase</keyword>
<feature type="region of interest" description="Disordered" evidence="9">
    <location>
        <begin position="96"/>
        <end position="122"/>
    </location>
</feature>
<keyword evidence="5" id="KW-0479">Metal-binding</keyword>
<evidence type="ECO:0000256" key="4">
    <source>
        <dbReference type="ARBA" id="ARBA00022670"/>
    </source>
</evidence>
<evidence type="ECO:0000313" key="10">
    <source>
        <dbReference type="EMBL" id="KAF2170750.1"/>
    </source>
</evidence>
<dbReference type="PANTHER" id="PTHR28570">
    <property type="entry name" value="ASPARTYL AMINOPEPTIDASE"/>
    <property type="match status" value="1"/>
</dbReference>
<evidence type="ECO:0000256" key="6">
    <source>
        <dbReference type="ARBA" id="ARBA00022801"/>
    </source>
</evidence>
<protein>
    <submittedName>
        <fullName evidence="10">Uncharacterized protein</fullName>
    </submittedName>
</protein>
<dbReference type="SUPFAM" id="SSF53187">
    <property type="entry name" value="Zn-dependent exopeptidases"/>
    <property type="match status" value="1"/>
</dbReference>
<dbReference type="GO" id="GO:0000324">
    <property type="term" value="C:fungal-type vacuole"/>
    <property type="evidence" value="ECO:0007669"/>
    <property type="project" value="TreeGrafter"/>
</dbReference>
<organism evidence="10 11">
    <name type="scientific">Zasmidium cellare ATCC 36951</name>
    <dbReference type="NCBI Taxonomy" id="1080233"/>
    <lineage>
        <taxon>Eukaryota</taxon>
        <taxon>Fungi</taxon>
        <taxon>Dikarya</taxon>
        <taxon>Ascomycota</taxon>
        <taxon>Pezizomycotina</taxon>
        <taxon>Dothideomycetes</taxon>
        <taxon>Dothideomycetidae</taxon>
        <taxon>Mycosphaerellales</taxon>
        <taxon>Mycosphaerellaceae</taxon>
        <taxon>Zasmidium</taxon>
    </lineage>
</organism>
<dbReference type="PANTHER" id="PTHR28570:SF4">
    <property type="entry name" value="VACUOLAR AMINOPEPTIDASE 1"/>
    <property type="match status" value="1"/>
</dbReference>
<dbReference type="InterPro" id="IPR001948">
    <property type="entry name" value="Peptidase_M18"/>
</dbReference>
<keyword evidence="7" id="KW-0862">Zinc</keyword>
<dbReference type="RefSeq" id="XP_033671639.1">
    <property type="nucleotide sequence ID" value="XM_033804618.1"/>
</dbReference>
<evidence type="ECO:0000256" key="7">
    <source>
        <dbReference type="ARBA" id="ARBA00022833"/>
    </source>
</evidence>
<evidence type="ECO:0000256" key="2">
    <source>
        <dbReference type="ARBA" id="ARBA00008290"/>
    </source>
</evidence>
<evidence type="ECO:0000256" key="9">
    <source>
        <dbReference type="SAM" id="MobiDB-lite"/>
    </source>
</evidence>
<dbReference type="GO" id="GO:0008270">
    <property type="term" value="F:zinc ion binding"/>
    <property type="evidence" value="ECO:0007669"/>
    <property type="project" value="InterPro"/>
</dbReference>
<dbReference type="FunFam" id="2.30.250.10:FF:000001">
    <property type="entry name" value="Aspartyl aminopeptidase 1"/>
    <property type="match status" value="1"/>
</dbReference>
<dbReference type="GO" id="GO:0070006">
    <property type="term" value="F:metalloaminopeptidase activity"/>
    <property type="evidence" value="ECO:0007669"/>
    <property type="project" value="TreeGrafter"/>
</dbReference>
<gene>
    <name evidence="10" type="ORF">M409DRAFT_18722</name>
</gene>
<evidence type="ECO:0000256" key="8">
    <source>
        <dbReference type="ARBA" id="ARBA00023049"/>
    </source>
</evidence>
<reference evidence="10" key="1">
    <citation type="journal article" date="2020" name="Stud. Mycol.">
        <title>101 Dothideomycetes genomes: a test case for predicting lifestyles and emergence of pathogens.</title>
        <authorList>
            <person name="Haridas S."/>
            <person name="Albert R."/>
            <person name="Binder M."/>
            <person name="Bloem J."/>
            <person name="Labutti K."/>
            <person name="Salamov A."/>
            <person name="Andreopoulos B."/>
            <person name="Baker S."/>
            <person name="Barry K."/>
            <person name="Bills G."/>
            <person name="Bluhm B."/>
            <person name="Cannon C."/>
            <person name="Castanera R."/>
            <person name="Culley D."/>
            <person name="Daum C."/>
            <person name="Ezra D."/>
            <person name="Gonzalez J."/>
            <person name="Henrissat B."/>
            <person name="Kuo A."/>
            <person name="Liang C."/>
            <person name="Lipzen A."/>
            <person name="Lutzoni F."/>
            <person name="Magnuson J."/>
            <person name="Mondo S."/>
            <person name="Nolan M."/>
            <person name="Ohm R."/>
            <person name="Pangilinan J."/>
            <person name="Park H.-J."/>
            <person name="Ramirez L."/>
            <person name="Alfaro M."/>
            <person name="Sun H."/>
            <person name="Tritt A."/>
            <person name="Yoshinaga Y."/>
            <person name="Zwiers L.-H."/>
            <person name="Turgeon B."/>
            <person name="Goodwin S."/>
            <person name="Spatafora J."/>
            <person name="Crous P."/>
            <person name="Grigoriev I."/>
        </authorList>
    </citation>
    <scope>NUCLEOTIDE SEQUENCE</scope>
    <source>
        <strain evidence="10">ATCC 36951</strain>
    </source>
</reference>
<dbReference type="GO" id="GO:0006508">
    <property type="term" value="P:proteolysis"/>
    <property type="evidence" value="ECO:0007669"/>
    <property type="project" value="UniProtKB-KW"/>
</dbReference>